<dbReference type="EMBL" id="MLAK01000303">
    <property type="protein sequence ID" value="OHT14903.1"/>
    <property type="molecule type" value="Genomic_DNA"/>
</dbReference>
<evidence type="ECO:0000256" key="6">
    <source>
        <dbReference type="SAM" id="MobiDB-lite"/>
    </source>
</evidence>
<evidence type="ECO:0008006" key="9">
    <source>
        <dbReference type="Google" id="ProtNLM"/>
    </source>
</evidence>
<comment type="subcellular location">
    <subcellularLocation>
        <location evidence="1">Cell projection</location>
        <location evidence="1">Cilium</location>
    </subcellularLocation>
</comment>
<evidence type="ECO:0000313" key="7">
    <source>
        <dbReference type="EMBL" id="OHT14903.1"/>
    </source>
</evidence>
<dbReference type="OrthoDB" id="1904536at2759"/>
<keyword evidence="4" id="KW-0969">Cilium</keyword>
<evidence type="ECO:0000256" key="3">
    <source>
        <dbReference type="ARBA" id="ARBA00022737"/>
    </source>
</evidence>
<evidence type="ECO:0000256" key="1">
    <source>
        <dbReference type="ARBA" id="ARBA00004138"/>
    </source>
</evidence>
<dbReference type="RefSeq" id="XP_068368039.1">
    <property type="nucleotide sequence ID" value="XM_068497971.1"/>
</dbReference>
<dbReference type="InterPro" id="IPR032675">
    <property type="entry name" value="LRR_dom_sf"/>
</dbReference>
<dbReference type="SMART" id="SM00365">
    <property type="entry name" value="LRR_SD22"/>
    <property type="match status" value="4"/>
</dbReference>
<reference evidence="7" key="1">
    <citation type="submission" date="2016-10" db="EMBL/GenBank/DDBJ databases">
        <authorList>
            <person name="Benchimol M."/>
            <person name="Almeida L.G."/>
            <person name="Vasconcelos A.T."/>
            <person name="Perreira-Neves A."/>
            <person name="Rosa I.A."/>
            <person name="Tasca T."/>
            <person name="Bogo M.R."/>
            <person name="de Souza W."/>
        </authorList>
    </citation>
    <scope>NUCLEOTIDE SEQUENCE [LARGE SCALE GENOMIC DNA]</scope>
    <source>
        <strain evidence="7">K</strain>
    </source>
</reference>
<protein>
    <recommendedName>
        <fullName evidence="9">Leucine Rich Repeat family protein</fullName>
    </recommendedName>
</protein>
<dbReference type="AlphaFoldDB" id="A0A1J4KUF6"/>
<dbReference type="Pfam" id="PF12799">
    <property type="entry name" value="LRR_4"/>
    <property type="match status" value="2"/>
</dbReference>
<dbReference type="VEuPathDB" id="TrichDB:TRFO_14698"/>
<feature type="region of interest" description="Disordered" evidence="6">
    <location>
        <begin position="289"/>
        <end position="363"/>
    </location>
</feature>
<evidence type="ECO:0000256" key="5">
    <source>
        <dbReference type="ARBA" id="ARBA00023273"/>
    </source>
</evidence>
<keyword evidence="5" id="KW-0966">Cell projection</keyword>
<dbReference type="SUPFAM" id="SSF52075">
    <property type="entry name" value="Outer arm dynein light chain 1"/>
    <property type="match status" value="1"/>
</dbReference>
<gene>
    <name evidence="7" type="ORF">TRFO_14698</name>
</gene>
<organism evidence="7 8">
    <name type="scientific">Tritrichomonas foetus</name>
    <dbReference type="NCBI Taxonomy" id="1144522"/>
    <lineage>
        <taxon>Eukaryota</taxon>
        <taxon>Metamonada</taxon>
        <taxon>Parabasalia</taxon>
        <taxon>Tritrichomonadida</taxon>
        <taxon>Tritrichomonadidae</taxon>
        <taxon>Tritrichomonas</taxon>
    </lineage>
</organism>
<accession>A0A1J4KUF6</accession>
<dbReference type="Proteomes" id="UP000179807">
    <property type="component" value="Unassembled WGS sequence"/>
</dbReference>
<feature type="compositionally biased region" description="Basic and acidic residues" evidence="6">
    <location>
        <begin position="317"/>
        <end position="328"/>
    </location>
</feature>
<name>A0A1J4KUF6_9EUKA</name>
<feature type="compositionally biased region" description="Polar residues" evidence="6">
    <location>
        <begin position="340"/>
        <end position="350"/>
    </location>
</feature>
<dbReference type="GeneID" id="94832675"/>
<dbReference type="Gene3D" id="3.80.10.10">
    <property type="entry name" value="Ribonuclease Inhibitor"/>
    <property type="match status" value="2"/>
</dbReference>
<sequence>MSEAEEDYDSTPMTKKAIVDTCLKHGLYVVPDLNDVLYLHYKGFSKICELDEYINVKTLWLNNNAISTISGLSTLVNLSTLYLQDNLIENIEGVDELVSLETLILSHNYIESVSGLDKCVKLNTIELDHNHIRSVQQLNGLLECPSLEVVNISHNKINDKADDIIAFFEQLKNLKVLRMEGNPFIRMMQNYRRRIINALPELVFLDDAPVSQNDRRLAAAWKIGGKEAEIQERYKINDEKESDRKENMRDFRRMKRDAVLSSGKNIEDYPELLSSDDEQKPRLLKEKFKRISHEVNDNNKDDPNKNNNDNDNDDDDNGKSEMKNDHVKSTVIKADDDETFFTQANYVKSSENNNNERDNDDID</sequence>
<keyword evidence="3" id="KW-0677">Repeat</keyword>
<dbReference type="PANTHER" id="PTHR45973">
    <property type="entry name" value="PROTEIN PHOSPHATASE 1 REGULATORY SUBUNIT SDS22-RELATED"/>
    <property type="match status" value="1"/>
</dbReference>
<keyword evidence="8" id="KW-1185">Reference proteome</keyword>
<dbReference type="InterPro" id="IPR025875">
    <property type="entry name" value="Leu-rich_rpt_4"/>
</dbReference>
<proteinExistence type="predicted"/>
<evidence type="ECO:0000256" key="2">
    <source>
        <dbReference type="ARBA" id="ARBA00022614"/>
    </source>
</evidence>
<dbReference type="InterPro" id="IPR001611">
    <property type="entry name" value="Leu-rich_rpt"/>
</dbReference>
<evidence type="ECO:0000256" key="4">
    <source>
        <dbReference type="ARBA" id="ARBA00023069"/>
    </source>
</evidence>
<comment type="caution">
    <text evidence="7">The sequence shown here is derived from an EMBL/GenBank/DDBJ whole genome shotgun (WGS) entry which is preliminary data.</text>
</comment>
<feature type="compositionally biased region" description="Basic and acidic residues" evidence="6">
    <location>
        <begin position="289"/>
        <end position="304"/>
    </location>
</feature>
<evidence type="ECO:0000313" key="8">
    <source>
        <dbReference type="Proteomes" id="UP000179807"/>
    </source>
</evidence>
<dbReference type="PROSITE" id="PS51450">
    <property type="entry name" value="LRR"/>
    <property type="match status" value="4"/>
</dbReference>
<dbReference type="PANTHER" id="PTHR45973:SF9">
    <property type="entry name" value="LEUCINE-RICH REPEAT-CONTAINING PROTEIN 46"/>
    <property type="match status" value="1"/>
</dbReference>
<keyword evidence="2" id="KW-0433">Leucine-rich repeat</keyword>
<dbReference type="InterPro" id="IPR050576">
    <property type="entry name" value="Cilia_flagella_integrity"/>
</dbReference>